<accession>A0A5B7TYU0</accession>
<evidence type="ECO:0000313" key="2">
    <source>
        <dbReference type="EMBL" id="QCX40481.1"/>
    </source>
</evidence>
<name>A0A5B7TYU0_9FLAO</name>
<dbReference type="RefSeq" id="WP_138951534.1">
    <property type="nucleotide sequence ID" value="NZ_CP040749.1"/>
</dbReference>
<dbReference type="EMBL" id="CP040749">
    <property type="protein sequence ID" value="QCX40481.1"/>
    <property type="molecule type" value="Genomic_DNA"/>
</dbReference>
<keyword evidence="1" id="KW-0472">Membrane</keyword>
<dbReference type="Proteomes" id="UP000306229">
    <property type="component" value="Chromosome"/>
</dbReference>
<keyword evidence="3" id="KW-1185">Reference proteome</keyword>
<reference evidence="2 3" key="1">
    <citation type="submission" date="2019-05" db="EMBL/GenBank/DDBJ databases">
        <title>Algicella ahnfeltiae gen. nov., sp. nov., a novel marine bacterium of the family Flavobacteriaceae isolated from a red alga.</title>
        <authorList>
            <person name="Nedashkovskaya O.I."/>
            <person name="Kukhlevskiy A.D."/>
            <person name="Kim S.-G."/>
            <person name="Zhukova N.V."/>
            <person name="Mikhailov V.V."/>
        </authorList>
    </citation>
    <scope>NUCLEOTIDE SEQUENCE [LARGE SCALE GENOMIC DNA]</scope>
    <source>
        <strain evidence="2 3">10Alg115</strain>
    </source>
</reference>
<sequence length="90" mass="10505">MSFGIVQSMIISLRNNSRKKELIHFDRRSMPLKGLKGEFGELLKRKATPEQLKNIRNKIKQEERAELIKNIIIIMLLSLIIIIGVKFLIF</sequence>
<organism evidence="2 3">
    <name type="scientific">Aureibaculum algae</name>
    <dbReference type="NCBI Taxonomy" id="2584122"/>
    <lineage>
        <taxon>Bacteria</taxon>
        <taxon>Pseudomonadati</taxon>
        <taxon>Bacteroidota</taxon>
        <taxon>Flavobacteriia</taxon>
        <taxon>Flavobacteriales</taxon>
        <taxon>Flavobacteriaceae</taxon>
        <taxon>Aureibaculum</taxon>
    </lineage>
</organism>
<dbReference type="KEGG" id="fbe:FF125_19285"/>
<dbReference type="AlphaFoldDB" id="A0A5B7TYU0"/>
<evidence type="ECO:0000313" key="3">
    <source>
        <dbReference type="Proteomes" id="UP000306229"/>
    </source>
</evidence>
<protein>
    <submittedName>
        <fullName evidence="2">Uncharacterized protein</fullName>
    </submittedName>
</protein>
<proteinExistence type="predicted"/>
<feature type="transmembrane region" description="Helical" evidence="1">
    <location>
        <begin position="67"/>
        <end position="89"/>
    </location>
</feature>
<keyword evidence="1" id="KW-0812">Transmembrane</keyword>
<evidence type="ECO:0000256" key="1">
    <source>
        <dbReference type="SAM" id="Phobius"/>
    </source>
</evidence>
<dbReference type="OrthoDB" id="1450863at2"/>
<keyword evidence="1" id="KW-1133">Transmembrane helix</keyword>
<gene>
    <name evidence="2" type="ORF">FF125_19285</name>
</gene>